<dbReference type="InterPro" id="IPR003595">
    <property type="entry name" value="Tyr_Pase_cat"/>
</dbReference>
<feature type="domain" description="Fibronectin type-III" evidence="16">
    <location>
        <begin position="383"/>
        <end position="472"/>
    </location>
</feature>
<feature type="domain" description="Fibronectin type-III" evidence="16">
    <location>
        <begin position="739"/>
        <end position="828"/>
    </location>
</feature>
<keyword evidence="3 13" id="KW-0812">Transmembrane</keyword>
<keyword evidence="5" id="KW-0677">Repeat</keyword>
<feature type="domain" description="Tyrosine-protein phosphatase" evidence="14">
    <location>
        <begin position="2928"/>
        <end position="3184"/>
    </location>
</feature>
<dbReference type="Proteomes" id="UP001148018">
    <property type="component" value="Unassembled WGS sequence"/>
</dbReference>
<feature type="domain" description="Fibronectin type-III" evidence="16">
    <location>
        <begin position="2065"/>
        <end position="2153"/>
    </location>
</feature>
<dbReference type="Pfam" id="PF00041">
    <property type="entry name" value="fn3"/>
    <property type="match status" value="28"/>
</dbReference>
<dbReference type="Pfam" id="PF18861">
    <property type="entry name" value="PTP_tm"/>
    <property type="match status" value="1"/>
</dbReference>
<evidence type="ECO:0000256" key="2">
    <source>
        <dbReference type="ARBA" id="ARBA00013064"/>
    </source>
</evidence>
<feature type="domain" description="Fibronectin type-III" evidence="16">
    <location>
        <begin position="2329"/>
        <end position="2418"/>
    </location>
</feature>
<dbReference type="SMART" id="SM00060">
    <property type="entry name" value="FN3"/>
    <property type="match status" value="29"/>
</dbReference>
<dbReference type="InterPro" id="IPR013783">
    <property type="entry name" value="Ig-like_fold"/>
</dbReference>
<evidence type="ECO:0000256" key="1">
    <source>
        <dbReference type="ARBA" id="ARBA00004479"/>
    </source>
</evidence>
<evidence type="ECO:0000256" key="6">
    <source>
        <dbReference type="ARBA" id="ARBA00022801"/>
    </source>
</evidence>
<feature type="domain" description="Tyrosine specific protein phosphatases" evidence="15">
    <location>
        <begin position="3102"/>
        <end position="3175"/>
    </location>
</feature>
<evidence type="ECO:0000256" key="3">
    <source>
        <dbReference type="ARBA" id="ARBA00022692"/>
    </source>
</evidence>
<evidence type="ECO:0000256" key="8">
    <source>
        <dbReference type="ARBA" id="ARBA00022989"/>
    </source>
</evidence>
<accession>A0A9Q0DY50</accession>
<feature type="domain" description="Fibronectin type-III" evidence="16">
    <location>
        <begin position="1800"/>
        <end position="1889"/>
    </location>
</feature>
<evidence type="ECO:0000313" key="18">
    <source>
        <dbReference type="Proteomes" id="UP001148018"/>
    </source>
</evidence>
<dbReference type="OrthoDB" id="10253954at2759"/>
<dbReference type="InterPro" id="IPR041201">
    <property type="entry name" value="PTPRJ_TM"/>
</dbReference>
<dbReference type="PANTHER" id="PTHR46957:SF5">
    <property type="entry name" value="PROTEIN-TYROSINE-PHOSPHATASE"/>
    <property type="match status" value="1"/>
</dbReference>
<feature type="domain" description="Fibronectin type-III" evidence="16">
    <location>
        <begin position="917"/>
        <end position="1006"/>
    </location>
</feature>
<feature type="domain" description="Fibronectin type-III" evidence="16">
    <location>
        <begin position="561"/>
        <end position="650"/>
    </location>
</feature>
<feature type="domain" description="Fibronectin type-III" evidence="16">
    <location>
        <begin position="205"/>
        <end position="294"/>
    </location>
</feature>
<evidence type="ECO:0000256" key="10">
    <source>
        <dbReference type="ARBA" id="ARBA00023180"/>
    </source>
</evidence>
<dbReference type="InterPro" id="IPR050713">
    <property type="entry name" value="RTP_Phos/Ushers"/>
</dbReference>
<dbReference type="InterPro" id="IPR016130">
    <property type="entry name" value="Tyr_Pase_AS"/>
</dbReference>
<evidence type="ECO:0000256" key="5">
    <source>
        <dbReference type="ARBA" id="ARBA00022737"/>
    </source>
</evidence>
<dbReference type="GO" id="GO:0043235">
    <property type="term" value="C:receptor complex"/>
    <property type="evidence" value="ECO:0007669"/>
    <property type="project" value="TreeGrafter"/>
</dbReference>
<keyword evidence="9 13" id="KW-0472">Membrane</keyword>
<feature type="domain" description="Fibronectin type-III" evidence="16">
    <location>
        <begin position="2598"/>
        <end position="2696"/>
    </location>
</feature>
<evidence type="ECO:0000259" key="16">
    <source>
        <dbReference type="PROSITE" id="PS50853"/>
    </source>
</evidence>
<dbReference type="Pfam" id="PF00102">
    <property type="entry name" value="Y_phosphatase"/>
    <property type="match status" value="1"/>
</dbReference>
<feature type="domain" description="Fibronectin type-III" evidence="16">
    <location>
        <begin position="1536"/>
        <end position="1624"/>
    </location>
</feature>
<dbReference type="GO" id="GO:0032502">
    <property type="term" value="P:developmental process"/>
    <property type="evidence" value="ECO:0007669"/>
    <property type="project" value="UniProtKB-ARBA"/>
</dbReference>
<keyword evidence="7" id="KW-0904">Protein phosphatase</keyword>
<evidence type="ECO:0000256" key="7">
    <source>
        <dbReference type="ARBA" id="ARBA00022912"/>
    </source>
</evidence>
<feature type="transmembrane region" description="Helical" evidence="13">
    <location>
        <begin position="2864"/>
        <end position="2887"/>
    </location>
</feature>
<dbReference type="SUPFAM" id="SSF52799">
    <property type="entry name" value="(Phosphotyrosine protein) phosphatases II"/>
    <property type="match status" value="1"/>
</dbReference>
<proteinExistence type="inferred from homology"/>
<feature type="domain" description="Fibronectin type-III" evidence="16">
    <location>
        <begin position="2507"/>
        <end position="2597"/>
    </location>
</feature>
<dbReference type="CDD" id="cd00063">
    <property type="entry name" value="FN3"/>
    <property type="match status" value="28"/>
</dbReference>
<feature type="domain" description="Fibronectin type-III" evidence="16">
    <location>
        <begin position="1976"/>
        <end position="2064"/>
    </location>
</feature>
<dbReference type="Gene3D" id="2.60.40.10">
    <property type="entry name" value="Immunoglobulins"/>
    <property type="match status" value="28"/>
</dbReference>
<dbReference type="PANTHER" id="PTHR46957">
    <property type="entry name" value="CYTOKINE RECEPTOR"/>
    <property type="match status" value="1"/>
</dbReference>
<dbReference type="PROSITE" id="PS00383">
    <property type="entry name" value="TYR_PHOSPHATASE_1"/>
    <property type="match status" value="1"/>
</dbReference>
<feature type="domain" description="Fibronectin type-III" evidence="16">
    <location>
        <begin position="1095"/>
        <end position="1184"/>
    </location>
</feature>
<feature type="domain" description="Fibronectin type-III" evidence="16">
    <location>
        <begin position="1273"/>
        <end position="1360"/>
    </location>
</feature>
<organism evidence="17 18">
    <name type="scientific">Muraenolepis orangiensis</name>
    <name type="common">Patagonian moray cod</name>
    <dbReference type="NCBI Taxonomy" id="630683"/>
    <lineage>
        <taxon>Eukaryota</taxon>
        <taxon>Metazoa</taxon>
        <taxon>Chordata</taxon>
        <taxon>Craniata</taxon>
        <taxon>Vertebrata</taxon>
        <taxon>Euteleostomi</taxon>
        <taxon>Actinopterygii</taxon>
        <taxon>Neopterygii</taxon>
        <taxon>Teleostei</taxon>
        <taxon>Neoteleostei</taxon>
        <taxon>Acanthomorphata</taxon>
        <taxon>Zeiogadaria</taxon>
        <taxon>Gadariae</taxon>
        <taxon>Gadiformes</taxon>
        <taxon>Muraenolepidoidei</taxon>
        <taxon>Muraenolepididae</taxon>
        <taxon>Muraenolepis</taxon>
    </lineage>
</organism>
<keyword evidence="6" id="KW-0378">Hydrolase</keyword>
<keyword evidence="8 13" id="KW-1133">Transmembrane helix</keyword>
<dbReference type="EMBL" id="JANIIK010000110">
    <property type="protein sequence ID" value="KAJ3596594.1"/>
    <property type="molecule type" value="Genomic_DNA"/>
</dbReference>
<evidence type="ECO:0000256" key="13">
    <source>
        <dbReference type="SAM" id="Phobius"/>
    </source>
</evidence>
<dbReference type="InterPro" id="IPR036116">
    <property type="entry name" value="FN3_sf"/>
</dbReference>
<evidence type="ECO:0000256" key="9">
    <source>
        <dbReference type="ARBA" id="ARBA00023136"/>
    </source>
</evidence>
<evidence type="ECO:0000313" key="17">
    <source>
        <dbReference type="EMBL" id="KAJ3596594.1"/>
    </source>
</evidence>
<evidence type="ECO:0000259" key="15">
    <source>
        <dbReference type="PROSITE" id="PS50056"/>
    </source>
</evidence>
<reference evidence="17" key="1">
    <citation type="submission" date="2022-07" db="EMBL/GenBank/DDBJ databases">
        <title>Chromosome-level genome of Muraenolepis orangiensis.</title>
        <authorList>
            <person name="Kim J."/>
        </authorList>
    </citation>
    <scope>NUCLEOTIDE SEQUENCE</scope>
    <source>
        <strain evidence="17">KU_S4_2022</strain>
        <tissue evidence="17">Muscle</tissue>
    </source>
</reference>
<feature type="domain" description="Fibronectin type-III" evidence="16">
    <location>
        <begin position="2242"/>
        <end position="2328"/>
    </location>
</feature>
<evidence type="ECO:0000259" key="14">
    <source>
        <dbReference type="PROSITE" id="PS50055"/>
    </source>
</evidence>
<dbReference type="GO" id="GO:0016020">
    <property type="term" value="C:membrane"/>
    <property type="evidence" value="ECO:0007669"/>
    <property type="project" value="UniProtKB-SubCell"/>
</dbReference>
<dbReference type="Gene3D" id="3.90.190.10">
    <property type="entry name" value="Protein tyrosine phosphatase superfamily"/>
    <property type="match status" value="1"/>
</dbReference>
<feature type="domain" description="Fibronectin type-III" evidence="16">
    <location>
        <begin position="1713"/>
        <end position="1799"/>
    </location>
</feature>
<dbReference type="PROSITE" id="PS50853">
    <property type="entry name" value="FN3"/>
    <property type="match status" value="18"/>
</dbReference>
<dbReference type="InterPro" id="IPR029021">
    <property type="entry name" value="Prot-tyrosine_phosphatase-like"/>
</dbReference>
<keyword evidence="10" id="KW-0325">Glycoprotein</keyword>
<dbReference type="SMART" id="SM00404">
    <property type="entry name" value="PTPc_motif"/>
    <property type="match status" value="1"/>
</dbReference>
<dbReference type="InterPro" id="IPR003961">
    <property type="entry name" value="FN3_dom"/>
</dbReference>
<dbReference type="GO" id="GO:0004725">
    <property type="term" value="F:protein tyrosine phosphatase activity"/>
    <property type="evidence" value="ECO:0007669"/>
    <property type="project" value="UniProtKB-EC"/>
</dbReference>
<evidence type="ECO:0000256" key="4">
    <source>
        <dbReference type="ARBA" id="ARBA00022729"/>
    </source>
</evidence>
<protein>
    <recommendedName>
        <fullName evidence="2">protein-tyrosine-phosphatase</fullName>
        <ecNumber evidence="2">3.1.3.48</ecNumber>
    </recommendedName>
</protein>
<dbReference type="PROSITE" id="PS50056">
    <property type="entry name" value="TYR_PHOSPHATASE_2"/>
    <property type="match status" value="1"/>
</dbReference>
<comment type="similarity">
    <text evidence="11">Belongs to the protein-tyrosine phosphatase family. Receptor class 3 subfamily.</text>
</comment>
<keyword evidence="18" id="KW-1185">Reference proteome</keyword>
<dbReference type="InterPro" id="IPR000387">
    <property type="entry name" value="Tyr_Pase_dom"/>
</dbReference>
<dbReference type="FunFam" id="3.90.190.10:FF:000009">
    <property type="entry name" value="Receptor-type tyrosine-protein phosphatase beta"/>
    <property type="match status" value="1"/>
</dbReference>
<dbReference type="SMART" id="SM00194">
    <property type="entry name" value="PTPc"/>
    <property type="match status" value="1"/>
</dbReference>
<comment type="catalytic activity">
    <reaction evidence="12">
        <text>O-phospho-L-tyrosyl-[protein] + H2O = L-tyrosyl-[protein] + phosphate</text>
        <dbReference type="Rhea" id="RHEA:10684"/>
        <dbReference type="Rhea" id="RHEA-COMP:10136"/>
        <dbReference type="Rhea" id="RHEA-COMP:20101"/>
        <dbReference type="ChEBI" id="CHEBI:15377"/>
        <dbReference type="ChEBI" id="CHEBI:43474"/>
        <dbReference type="ChEBI" id="CHEBI:46858"/>
        <dbReference type="ChEBI" id="CHEBI:61978"/>
        <dbReference type="EC" id="3.1.3.48"/>
    </reaction>
</comment>
<feature type="domain" description="Fibronectin type-III" evidence="16">
    <location>
        <begin position="116"/>
        <end position="204"/>
    </location>
</feature>
<dbReference type="PROSITE" id="PS50055">
    <property type="entry name" value="TYR_PHOSPHATASE_PTP"/>
    <property type="match status" value="1"/>
</dbReference>
<dbReference type="PRINTS" id="PR00700">
    <property type="entry name" value="PRTYPHPHTASE"/>
</dbReference>
<gene>
    <name evidence="17" type="ORF">NHX12_002999</name>
</gene>
<keyword evidence="4" id="KW-0732">Signal</keyword>
<evidence type="ECO:0000256" key="12">
    <source>
        <dbReference type="ARBA" id="ARBA00051722"/>
    </source>
</evidence>
<name>A0A9Q0DY50_9TELE</name>
<sequence>MTIMSLCLATPGGDSENEPEQLQTEGLEEERLGFFGLLYLLYRGSFKGAGCDTTTNFPVITTTTTIDFVNGTCNKTLGGLAYEAGQKITGLTPGVAYEVSMSCSNCCVEVTTMPKAVTHLTVAAVNTTAVHLSWLRQDDYKSGYSYQVTVLRGGEVDQGPHSTPTENFTVTSLTPGESYTLQVLTVVQGVNSAEETTTSYTMPKAVTNLTVAAVSTTAVHLSWLRQDDYKSGYSYQVTVLRGGKVDQGPHSTPTENFTVTSLTPGESYTLQVLTVVQGVNSAEETTTSYTMPKAVTNLTVAAVSTTAVHLSWLRQDDYKSGYSYQVTVLRGGKVDQGPHSTPTENFTVTSLTPGESYTLQVLTVVQGVNSAEETTTSYTMPKAVTNLTVAAVSTTAVHLSWLRQDDYKSGYSYQVTVLRGGEVDQGPHSTPTENFTVTSLTPGESYTLQVLTVVQGVNSAEETTTSYTMPKAVTNLTVAAVSTTAVHLSWLRQDDYKSGYSYQVTVLRGGKVDQGPHSTPTENFTVTSLTPGESYTLQVLTVVQGVNSAEETTTSYTMPKAVTNLTVAAVSTTAVHLSWLRQDDYKSGYSYQVTVLRGGKVDQGPHSTPTENFTVTSLTPGESYTLQVLTVVQGVNSAEETTTSYTMPKAVTNLTVAAVSTTAVHLSWLRQDDYKSGYSYQVTVLRGGKVDQGPHSTPTENFTVTSLTPGESYTLQVLTVVQGVNSAEETTTSYTMPKAVTNLTVAAVSTTAVHLSWLRQDDYKSGYSYQVTVLRGGKVDQGPHSTPTENFTVTSLTPGESYTLQVLTVVQGVNSAEETTTSYTMPKAVTNLTVAAVSTTAVHLSWLRQDDYKSGYSYQVTVLRGGKVDQGPHSTPTENFTVTSLTPGESYTLQVLTVVQGVNSAEETTTSYTMPKAVTNLTVAAVSTTAVHLSWLRQDDYKSGYSYQVTVLRGGKVDQGPHSTPTENFTVTSLTPGESYTLQVLTVVQGVNSAEETTTSYTMPKAVTNLTVAAVSTTAVHLSWLRQDDYKSGYSYQVTVLRGGKVDQGPHSTPTENFTVTSLTPGESYTLQVLTVVQGVNSAEETTTSYTMPKAVTNLTVAAVSTTAVHLSWLRQDDYKSGYSYQVTVLRGGKVDQGPHSTPTENFTVTSLTPGESYTLQVLTVVQGVNSAEETTTSYTMPKAVTNLTVAAVSTTAVHLSWLRQDDYKSGYSYQVTVLRGGKVDQGPHSTPTENFTVTSLTPGESYTLQVLTVVQGVNSAEETTTSYTMPKAVTNLTVAAVSTTAVHLSWLRQDDYKSGYSYQVTVLRGGEVDQHSTPTENFTVTSLTPGENYTFEVLTVVQSVQSTVMTTTSCTMPKAVTHLTVAAVNTTAVHLSWFRQDDFKSGYSYQVTVLKGGEVDQGPQSTPTENFTVTSLTPGESYTLQVLTVVQGVNSTEETTTSYTMPKAVTDLSVAAVNTTAVHLSWLRQDDYKSGYSYQVTVLRGGEVDQHSTPTENFTVTSLTPGENYTFEVLTVVQSVQSTVMTTTSCTKPNPVINLQAHPNSTTSVKVEWSVPDGAKPYYKYRVQPADMSGTTTVQPTQSNSTVVTDLQPGTGYDFNVTVVASGCESAVEQAFSYTMPKAVTHLTVAAVNTTAVHLSWLRQDDFKSGYSYQVTVLKGGEVDQGPQSTPTENFTVTSLTPGESYTLQVLTVVQGVNSTEETTTSYTMPKAVTDLSVAAVNTTAVHLSWLRQDDYKSGYSYQVTVLRGGEVDQHSTPTENFTVTSLTPGENYTFEVLTVVQSVQSTVMTTTSCTMPKAVTHLTVAAVSTTAVHLSWLRQDDFKSGYSYQVTVLKGGEVDQGPQSTPTENFTVTSLTPGESYTLQVLTVVQGVNSTEETTTSYTMPKAVTDLSVAAVNTTAVHLSWLRQDDYKSGYSYQVTVLRGGEVDQHSTPTENFTVTSLTPGENYTFEVLTVVQSVQSTVMTTFSCTMPKAVTHLTVAAVNTTAVHLSWLRQDDYKSGYSYQVTVLRGGVVDQGPQSTPTENFTVTSLTPGENYTFEVLTVVQSVQSTVMTTTSCTKPNPVINLQAHPNSTTSVKVEWSVPDGAKPYYKYRVQPADMSGTTTVQPTQSNSTVVTDLQPGTGYDFNVTVVASGCESAVEQAFSYTMPKAVTHLTVAAVNTTAVHLSWFRQDDFKSGYSYQVTVLKGGEVDQGPQSTPTENFTVTSLTPGESYTLQVLTVVQGVNSTEETTTSYTMPKAVTDLSVAAVNTTAVHLSWLRQDDYKSGYSYQVTVLRGGEVDQHSTPTENFTVTSLTPGENYTFEVLTVVQSVQSTVMTTTSCTMPKAVTHLTVAAVSTTAVHLSWLRQDDFKSGYSYQVTVLKGGEVDQGPQSTPTENFTVTSLTPGENYTFEVLTVVQSVQSTVMTTTSCTMPKAVTHLTVAAVSTTAVHLSWLRQDDFKSGYSYQVTVLKGGEVDQGPQSTPTENFTVTSLTPGESYTLQVLTVVQGVNSTEETTTSYTMPKAVTHLTVAAVNTTAVHLSWLRQDDYKSGYSYQVTVLRGGVVDQGPQSTPTENFTVTSLTPGENYTFEVLTVVQSVQSTVMTTTSCTRASPVPKLGCYSPDRTDAKIILSWGRPKGRNSGFILDHQPYQHGDGRINETYLPGPDTCNPNCTHTVLGLQYYKTYQVTMRTQGCGRPSTPLALFCTTGITDPVIPTDYNSFVTVTQEKHNMFTIEIEPSLLDSTNGPISHLGVLVTDSIDGVDSSNLKQYLDKTYQHWSAGTTTTYLATVKGNLSTVGSGVRSRSVRDAGPLAVAVGDGGSWEAYTNGALKANRQYRYAIILFTQLKVLPGGIVDSKLSLATPTAFYTVVHLPQNPAVINMAVGASLGIFCVLFIITIGFIIYWKKMSKKERSDIQIHSVRNMSVHMEDYEAYFKKQKVDSNCGFAEEFEDLKPVGTAQPRTSGEALENKPKNRYNNVLPYDSSRVKLSIHGSQFDDYINANYMPGFNSKKEFIAAQGPLPGTVNEFWRMVWEKNIQTLVMLTGCIEQGRVKCEKYWPNESKHFGNITVTMTSEIALEDWTLRDFDMKNVKTAETRSVRHFHFTAWPDHGVPESTELLINFRHLVREHMDQFSSNSPSVVHCSAGVGRTGTFIAIDRLIFQIERESLVDVYGVIHDLRMHRTLMVQTEDQYVFLNQCALDIIRSRTGTNVDLIYQNADALCIYENIEPKKERKHDHNP</sequence>
<evidence type="ECO:0000256" key="11">
    <source>
        <dbReference type="ARBA" id="ARBA00025789"/>
    </source>
</evidence>
<feature type="domain" description="Fibronectin type-III" evidence="16">
    <location>
        <begin position="1449"/>
        <end position="1535"/>
    </location>
</feature>
<dbReference type="InterPro" id="IPR000242">
    <property type="entry name" value="PTP_cat"/>
</dbReference>
<comment type="subcellular location">
    <subcellularLocation>
        <location evidence="1">Membrane</location>
        <topology evidence="1">Single-pass type I membrane protein</topology>
    </subcellularLocation>
</comment>
<dbReference type="EC" id="3.1.3.48" evidence="2"/>
<comment type="caution">
    <text evidence="17">The sequence shown here is derived from an EMBL/GenBank/DDBJ whole genome shotgun (WGS) entry which is preliminary data.</text>
</comment>
<dbReference type="SUPFAM" id="SSF49265">
    <property type="entry name" value="Fibronectin type III"/>
    <property type="match status" value="15"/>
</dbReference>